<evidence type="ECO:0000313" key="1">
    <source>
        <dbReference type="EMBL" id="MBY9074078.1"/>
    </source>
</evidence>
<dbReference type="InterPro" id="IPR019587">
    <property type="entry name" value="Polyketide_cyclase/dehydratase"/>
</dbReference>
<sequence length="161" mass="17782">MSTTTRVMHCTPEDVFDVLTDGWSYATWVVGAARIREVDEDWPAVGTRIHHSVGAWPVLISDTTVVEEVDAPHRLQLRVKAWPTGEGRVILTCTPQGDDTEVTIEERAVSGPATLIPTAAQDFMLHQRNVEALRRLGYLAESRARGHEDDGDVARTRPQGG</sequence>
<organism evidence="1 2">
    <name type="scientific">Nocardioides jiangsuensis</name>
    <dbReference type="NCBI Taxonomy" id="2866161"/>
    <lineage>
        <taxon>Bacteria</taxon>
        <taxon>Bacillati</taxon>
        <taxon>Actinomycetota</taxon>
        <taxon>Actinomycetes</taxon>
        <taxon>Propionibacteriales</taxon>
        <taxon>Nocardioidaceae</taxon>
        <taxon>Nocardioides</taxon>
    </lineage>
</organism>
<dbReference type="Proteomes" id="UP000754710">
    <property type="component" value="Unassembled WGS sequence"/>
</dbReference>
<proteinExistence type="predicted"/>
<dbReference type="EMBL" id="JAIEZQ010000001">
    <property type="protein sequence ID" value="MBY9074078.1"/>
    <property type="molecule type" value="Genomic_DNA"/>
</dbReference>
<reference evidence="1 2" key="1">
    <citation type="submission" date="2021-08" db="EMBL/GenBank/DDBJ databases">
        <title>Nocardioides bacterium WL0053 sp. nov., isolated from the sediment.</title>
        <authorList>
            <person name="Wang L."/>
            <person name="Zhang D."/>
            <person name="Zhang A."/>
        </authorList>
    </citation>
    <scope>NUCLEOTIDE SEQUENCE [LARGE SCALE GENOMIC DNA]</scope>
    <source>
        <strain evidence="1 2">WL0053</strain>
    </source>
</reference>
<evidence type="ECO:0000313" key="2">
    <source>
        <dbReference type="Proteomes" id="UP000754710"/>
    </source>
</evidence>
<dbReference type="InterPro" id="IPR023393">
    <property type="entry name" value="START-like_dom_sf"/>
</dbReference>
<dbReference type="Gene3D" id="3.30.530.20">
    <property type="match status" value="1"/>
</dbReference>
<dbReference type="Pfam" id="PF10604">
    <property type="entry name" value="Polyketide_cyc2"/>
    <property type="match status" value="1"/>
</dbReference>
<name>A0ABS7RJ28_9ACTN</name>
<keyword evidence="2" id="KW-1185">Reference proteome</keyword>
<accession>A0ABS7RJ28</accession>
<comment type="caution">
    <text evidence="1">The sequence shown here is derived from an EMBL/GenBank/DDBJ whole genome shotgun (WGS) entry which is preliminary data.</text>
</comment>
<dbReference type="SUPFAM" id="SSF55961">
    <property type="entry name" value="Bet v1-like"/>
    <property type="match status" value="1"/>
</dbReference>
<gene>
    <name evidence="1" type="ORF">K1X13_04495</name>
</gene>
<dbReference type="RefSeq" id="WP_221023795.1">
    <property type="nucleotide sequence ID" value="NZ_JAIEZQ010000001.1"/>
</dbReference>
<dbReference type="CDD" id="cd07812">
    <property type="entry name" value="SRPBCC"/>
    <property type="match status" value="1"/>
</dbReference>
<protein>
    <submittedName>
        <fullName evidence="1">SRPBCC family protein</fullName>
    </submittedName>
</protein>